<organism evidence="2 3">
    <name type="scientific">Mytilus galloprovincialis</name>
    <name type="common">Mediterranean mussel</name>
    <dbReference type="NCBI Taxonomy" id="29158"/>
    <lineage>
        <taxon>Eukaryota</taxon>
        <taxon>Metazoa</taxon>
        <taxon>Spiralia</taxon>
        <taxon>Lophotrochozoa</taxon>
        <taxon>Mollusca</taxon>
        <taxon>Bivalvia</taxon>
        <taxon>Autobranchia</taxon>
        <taxon>Pteriomorphia</taxon>
        <taxon>Mytilida</taxon>
        <taxon>Mytiloidea</taxon>
        <taxon>Mytilidae</taxon>
        <taxon>Mytilinae</taxon>
        <taxon>Mytilus</taxon>
    </lineage>
</organism>
<feature type="domain" description="UBC core" evidence="1">
    <location>
        <begin position="1"/>
        <end position="148"/>
    </location>
</feature>
<reference evidence="2" key="1">
    <citation type="submission" date="2018-11" db="EMBL/GenBank/DDBJ databases">
        <authorList>
            <person name="Alioto T."/>
            <person name="Alioto T."/>
        </authorList>
    </citation>
    <scope>NUCLEOTIDE SEQUENCE</scope>
</reference>
<evidence type="ECO:0000313" key="2">
    <source>
        <dbReference type="EMBL" id="VDI20161.1"/>
    </source>
</evidence>
<gene>
    <name evidence="2" type="ORF">MGAL_10B085123</name>
</gene>
<protein>
    <recommendedName>
        <fullName evidence="1">UBC core domain-containing protein</fullName>
    </recommendedName>
</protein>
<dbReference type="Gene3D" id="3.10.110.10">
    <property type="entry name" value="Ubiquitin Conjugating Enzyme"/>
    <property type="match status" value="1"/>
</dbReference>
<dbReference type="SMART" id="SM00212">
    <property type="entry name" value="UBCc"/>
    <property type="match status" value="1"/>
</dbReference>
<dbReference type="InterPro" id="IPR000608">
    <property type="entry name" value="UBC"/>
</dbReference>
<evidence type="ECO:0000259" key="1">
    <source>
        <dbReference type="PROSITE" id="PS50127"/>
    </source>
</evidence>
<name>A0A8B6DLC9_MYTGA</name>
<accession>A0A8B6DLC9</accession>
<dbReference type="OrthoDB" id="7851174at2759"/>
<dbReference type="Proteomes" id="UP000596742">
    <property type="component" value="Unassembled WGS sequence"/>
</dbReference>
<dbReference type="AlphaFoldDB" id="A0A8B6DLC9"/>
<dbReference type="SUPFAM" id="SSF54495">
    <property type="entry name" value="UBC-like"/>
    <property type="match status" value="1"/>
</dbReference>
<evidence type="ECO:0000313" key="3">
    <source>
        <dbReference type="Proteomes" id="UP000596742"/>
    </source>
</evidence>
<dbReference type="Pfam" id="PF00179">
    <property type="entry name" value="UQ_con"/>
    <property type="match status" value="1"/>
</dbReference>
<comment type="caution">
    <text evidence="2">The sequence shown here is derived from an EMBL/GenBank/DDBJ whole genome shotgun (WGS) entry which is preliminary data.</text>
</comment>
<keyword evidence="3" id="KW-1185">Reference proteome</keyword>
<dbReference type="InterPro" id="IPR016135">
    <property type="entry name" value="UBQ-conjugating_enzyme/RWD"/>
</dbReference>
<dbReference type="PROSITE" id="PS50127">
    <property type="entry name" value="UBC_2"/>
    <property type="match status" value="1"/>
</dbReference>
<sequence>MALRIINKQFQQLWQEIPEEFGFTAGPLEDDLLHWQASLLGPADSPYSSGRFFLRLDFTTDFPFKPPKILFQTKIYHPNVTEDGKICADFLTEWKPSFSIGYILQAIQSLLLFPNADNPAAPEVAKEFLDNKVQFEKTAVEWTQSYAVE</sequence>
<dbReference type="PANTHER" id="PTHR24068">
    <property type="entry name" value="UBIQUITIN-CONJUGATING ENZYME E2"/>
    <property type="match status" value="1"/>
</dbReference>
<proteinExistence type="predicted"/>
<dbReference type="EMBL" id="UYJE01003543">
    <property type="protein sequence ID" value="VDI20161.1"/>
    <property type="molecule type" value="Genomic_DNA"/>
</dbReference>